<dbReference type="GO" id="GO:0016787">
    <property type="term" value="F:hydrolase activity"/>
    <property type="evidence" value="ECO:0007669"/>
    <property type="project" value="UniProtKB-KW"/>
</dbReference>
<keyword evidence="2" id="KW-0479">Metal-binding</keyword>
<comment type="similarity">
    <text evidence="1">Belongs to the FAH family.</text>
</comment>
<gene>
    <name evidence="5" type="ORF">TSPGSL018_14499</name>
    <name evidence="4" type="ORF">TSPGSL018_25478</name>
</gene>
<evidence type="ECO:0000313" key="5">
    <source>
        <dbReference type="EMBL" id="JAC78704.1"/>
    </source>
</evidence>
<evidence type="ECO:0000256" key="1">
    <source>
        <dbReference type="ARBA" id="ARBA00010211"/>
    </source>
</evidence>
<dbReference type="SUPFAM" id="SSF56529">
    <property type="entry name" value="FAH"/>
    <property type="match status" value="1"/>
</dbReference>
<keyword evidence="4" id="KW-0378">Hydrolase</keyword>
<dbReference type="Gene3D" id="3.90.850.10">
    <property type="entry name" value="Fumarylacetoacetase-like, C-terminal domain"/>
    <property type="match status" value="1"/>
</dbReference>
<sequence>MFSNLGGFQDVLKLRQISKPEHGVKIFCSSQIPWRKAAISKRPPDIYGVGLNYASHALELGRDPPVKPLIFSKSSSSFCTLPYIVLPDPTVEPKVDYEAELGVVIGATCRNVSEKDSLNFVLGYVVVNDVSGRYSQFEAAVGGQWSRAKSYDTFRCVVRDS</sequence>
<dbReference type="EMBL" id="GBEZ01006709">
    <property type="protein sequence ID" value="JAC78704.1"/>
    <property type="molecule type" value="Transcribed_RNA"/>
</dbReference>
<accession>A0A061QTF7</accession>
<dbReference type="PANTHER" id="PTHR11820">
    <property type="entry name" value="ACYLPYRUVASE"/>
    <property type="match status" value="1"/>
</dbReference>
<keyword evidence="5" id="KW-0413">Isomerase</keyword>
<evidence type="ECO:0000256" key="2">
    <source>
        <dbReference type="ARBA" id="ARBA00022723"/>
    </source>
</evidence>
<dbReference type="Pfam" id="PF01557">
    <property type="entry name" value="FAA_hydrolase"/>
    <property type="match status" value="1"/>
</dbReference>
<evidence type="ECO:0000259" key="3">
    <source>
        <dbReference type="Pfam" id="PF01557"/>
    </source>
</evidence>
<organism evidence="4">
    <name type="scientific">Tetraselmis sp. GSL018</name>
    <dbReference type="NCBI Taxonomy" id="582737"/>
    <lineage>
        <taxon>Eukaryota</taxon>
        <taxon>Viridiplantae</taxon>
        <taxon>Chlorophyta</taxon>
        <taxon>core chlorophytes</taxon>
        <taxon>Chlorodendrophyceae</taxon>
        <taxon>Chlorodendrales</taxon>
        <taxon>Chlorodendraceae</taxon>
        <taxon>Tetraselmis</taxon>
    </lineage>
</organism>
<reference evidence="4" key="1">
    <citation type="submission" date="2014-05" db="EMBL/GenBank/DDBJ databases">
        <title>The transcriptome of the halophilic microalga Tetraselmis sp. GSL018 isolated from the Great Salt Lake, Utah.</title>
        <authorList>
            <person name="Jinkerson R.E."/>
            <person name="D'Adamo S."/>
            <person name="Posewitz M.C."/>
        </authorList>
    </citation>
    <scope>NUCLEOTIDE SEQUENCE</scope>
    <source>
        <strain evidence="4">GSL018</strain>
    </source>
</reference>
<dbReference type="AlphaFoldDB" id="A0A061QTF7"/>
<keyword evidence="4" id="KW-0670">Pyruvate</keyword>
<dbReference type="InterPro" id="IPR011234">
    <property type="entry name" value="Fumarylacetoacetase-like_C"/>
</dbReference>
<dbReference type="InterPro" id="IPR036663">
    <property type="entry name" value="Fumarylacetoacetase_C_sf"/>
</dbReference>
<protein>
    <submittedName>
        <fullName evidence="5">5-carboxymethyl-2-hydroxymuconate isomerase</fullName>
    </submittedName>
    <submittedName>
        <fullName evidence="4">Acylpyruvate hydrolase</fullName>
    </submittedName>
</protein>
<evidence type="ECO:0000313" key="4">
    <source>
        <dbReference type="EMBL" id="JAC61705.1"/>
    </source>
</evidence>
<proteinExistence type="inferred from homology"/>
<dbReference type="GO" id="GO:0046872">
    <property type="term" value="F:metal ion binding"/>
    <property type="evidence" value="ECO:0007669"/>
    <property type="project" value="UniProtKB-KW"/>
</dbReference>
<dbReference type="GO" id="GO:0016853">
    <property type="term" value="F:isomerase activity"/>
    <property type="evidence" value="ECO:0007669"/>
    <property type="project" value="UniProtKB-KW"/>
</dbReference>
<name>A0A061QTF7_9CHLO</name>
<feature type="domain" description="Fumarylacetoacetase-like C-terminal" evidence="3">
    <location>
        <begin position="46"/>
        <end position="156"/>
    </location>
</feature>
<dbReference type="EMBL" id="GBEZ01025376">
    <property type="protein sequence ID" value="JAC61705.1"/>
    <property type="molecule type" value="Transcribed_RNA"/>
</dbReference>